<accession>A0AA88NMW6</accession>
<feature type="non-terminal residue" evidence="1">
    <location>
        <position position="280"/>
    </location>
</feature>
<name>A0AA88NMW6_TACVA</name>
<reference evidence="1" key="1">
    <citation type="submission" date="2023-08" db="EMBL/GenBank/DDBJ databases">
        <title>Pelteobagrus vachellii genome.</title>
        <authorList>
            <person name="Liu H."/>
        </authorList>
    </citation>
    <scope>NUCLEOTIDE SEQUENCE</scope>
    <source>
        <strain evidence="1">PRFRI_2022a</strain>
        <tissue evidence="1">Muscle</tissue>
    </source>
</reference>
<dbReference type="AlphaFoldDB" id="A0AA88NMW6"/>
<keyword evidence="2" id="KW-1185">Reference proteome</keyword>
<evidence type="ECO:0000313" key="2">
    <source>
        <dbReference type="Proteomes" id="UP001187315"/>
    </source>
</evidence>
<dbReference type="Proteomes" id="UP001187315">
    <property type="component" value="Unassembled WGS sequence"/>
</dbReference>
<proteinExistence type="predicted"/>
<evidence type="ECO:0000313" key="1">
    <source>
        <dbReference type="EMBL" id="KAK2859990.1"/>
    </source>
</evidence>
<sequence>ILAKPYKYFKAVKIQNMFNRTNSSNKFKIEAGIRKGDLEKFERFIKDMTPEDIINAYHLGKVAEYESLLDMDKPTPGVIEADHIPPKNSLIKLIEDPEMAKSLKTNNKAVYDFVMSMRKDQNGKKQPCMNVFYSDHRRALTTGNSHESIACRDLQTNTLASGDMEKVLKQSFILAHPTCSDHIRNSLGIKHNFKYKNSGLSEADCHKYYKDGFEQLVCEYSRKKLIDQNQTDRLMQWVKKERYFDTSAVEYKEIKGAIKDKAVNRRNTDHMRPNYQRREL</sequence>
<comment type="caution">
    <text evidence="1">The sequence shown here is derived from an EMBL/GenBank/DDBJ whole genome shotgun (WGS) entry which is preliminary data.</text>
</comment>
<dbReference type="EMBL" id="JAVHJS010000004">
    <property type="protein sequence ID" value="KAK2859990.1"/>
    <property type="molecule type" value="Genomic_DNA"/>
</dbReference>
<organism evidence="1 2">
    <name type="scientific">Tachysurus vachellii</name>
    <name type="common">Darkbarbel catfish</name>
    <name type="synonym">Pelteobagrus vachellii</name>
    <dbReference type="NCBI Taxonomy" id="175792"/>
    <lineage>
        <taxon>Eukaryota</taxon>
        <taxon>Metazoa</taxon>
        <taxon>Chordata</taxon>
        <taxon>Craniata</taxon>
        <taxon>Vertebrata</taxon>
        <taxon>Euteleostomi</taxon>
        <taxon>Actinopterygii</taxon>
        <taxon>Neopterygii</taxon>
        <taxon>Teleostei</taxon>
        <taxon>Ostariophysi</taxon>
        <taxon>Siluriformes</taxon>
        <taxon>Bagridae</taxon>
        <taxon>Tachysurus</taxon>
    </lineage>
</organism>
<gene>
    <name evidence="1" type="ORF">Q7C36_004156</name>
</gene>
<protein>
    <submittedName>
        <fullName evidence="1">Uncharacterized protein</fullName>
    </submittedName>
</protein>